<keyword evidence="2 3" id="KW-0040">ANK repeat</keyword>
<evidence type="ECO:0000256" key="3">
    <source>
        <dbReference type="PROSITE-ProRule" id="PRU00023"/>
    </source>
</evidence>
<organism evidence="5">
    <name type="scientific">Graphocephala atropunctata</name>
    <dbReference type="NCBI Taxonomy" id="36148"/>
    <lineage>
        <taxon>Eukaryota</taxon>
        <taxon>Metazoa</taxon>
        <taxon>Ecdysozoa</taxon>
        <taxon>Arthropoda</taxon>
        <taxon>Hexapoda</taxon>
        <taxon>Insecta</taxon>
        <taxon>Pterygota</taxon>
        <taxon>Neoptera</taxon>
        <taxon>Paraneoptera</taxon>
        <taxon>Hemiptera</taxon>
        <taxon>Auchenorrhyncha</taxon>
        <taxon>Membracoidea</taxon>
        <taxon>Cicadellidae</taxon>
        <taxon>Cicadellinae</taxon>
        <taxon>Cicadellini</taxon>
        <taxon>Graphocephala</taxon>
    </lineage>
</organism>
<dbReference type="PANTHER" id="PTHR24189:SF50">
    <property type="entry name" value="ANKYRIN REPEAT AND SOCS BOX PROTEIN 2"/>
    <property type="match status" value="1"/>
</dbReference>
<name>A0A1B6KEE8_9HEMI</name>
<feature type="repeat" description="ANK" evidence="3">
    <location>
        <begin position="119"/>
        <end position="146"/>
    </location>
</feature>
<evidence type="ECO:0000313" key="5">
    <source>
        <dbReference type="EMBL" id="JAT09816.1"/>
    </source>
</evidence>
<evidence type="ECO:0000259" key="4">
    <source>
        <dbReference type="Pfam" id="PF09372"/>
    </source>
</evidence>
<keyword evidence="1" id="KW-0677">Repeat</keyword>
<accession>A0A1B6KEE8</accession>
<dbReference type="Pfam" id="PF09372">
    <property type="entry name" value="PRANC"/>
    <property type="match status" value="1"/>
</dbReference>
<dbReference type="SMART" id="SM00248">
    <property type="entry name" value="ANK"/>
    <property type="match status" value="7"/>
</dbReference>
<feature type="domain" description="PRANC" evidence="4">
    <location>
        <begin position="373"/>
        <end position="470"/>
    </location>
</feature>
<dbReference type="Pfam" id="PF12796">
    <property type="entry name" value="Ank_2"/>
    <property type="match status" value="2"/>
</dbReference>
<dbReference type="PROSITE" id="PS50088">
    <property type="entry name" value="ANK_REPEAT"/>
    <property type="match status" value="5"/>
</dbReference>
<dbReference type="InterPro" id="IPR036770">
    <property type="entry name" value="Ankyrin_rpt-contain_sf"/>
</dbReference>
<proteinExistence type="predicted"/>
<dbReference type="AlphaFoldDB" id="A0A1B6KEE8"/>
<gene>
    <name evidence="5" type="ORF">g.10803</name>
</gene>
<reference evidence="5" key="1">
    <citation type="submission" date="2015-11" db="EMBL/GenBank/DDBJ databases">
        <title>De novo transcriptome assembly of four potential Pierce s Disease insect vectors from Arizona vineyards.</title>
        <authorList>
            <person name="Tassone E.E."/>
        </authorList>
    </citation>
    <scope>NUCLEOTIDE SEQUENCE</scope>
</reference>
<feature type="repeat" description="ANK" evidence="3">
    <location>
        <begin position="180"/>
        <end position="206"/>
    </location>
</feature>
<dbReference type="InterPro" id="IPR018272">
    <property type="entry name" value="PRANC_domain"/>
</dbReference>
<sequence>MTYFIHKFITGNHISNNLYNGIYFGQVKQVNDIIDSYGFSYEPQWEEGYDLLCVAINSRNMDVAKLLVKKNCKLEGVGRGQSKSFKSLIRVAISHGDAELVGMLLERDTRKMWLEDLLVHQAVYAGRRDIVRLLLERGANVETRNLAMMTALHLAAVQGHADIVKELLTSGADIESQDRDGRTSLFLAVSAGHKMVVKELLEQGADHECKFNGLKPLYVAASKGYVDIFRTLLAFGADFDGTNDFGQTPLHIACVKRRDVLVSSLLEAGADVNATDLKGMVPGNAVYKRGNSYRNFSRSTVPFMLAKHFSALKAGGLFLNEENNKVLQSFAHRLFLTFSDNDAYIQGSEFLDSTMECCKAEICKMKKIKNGSGFSVYNIFQKIERPTAIVTVKEISFLESIDLDNELPNYKHILRRFITRAKERRSLVSSGEEWFSLFLNHSGDGPVTLPQEVRLMIVSFLNDEELKQLIFCGKQLF</sequence>
<dbReference type="InterPro" id="IPR002110">
    <property type="entry name" value="Ankyrin_rpt"/>
</dbReference>
<dbReference type="Gene3D" id="1.25.40.20">
    <property type="entry name" value="Ankyrin repeat-containing domain"/>
    <property type="match status" value="5"/>
</dbReference>
<dbReference type="PRINTS" id="PR01415">
    <property type="entry name" value="ANKYRIN"/>
</dbReference>
<evidence type="ECO:0000256" key="1">
    <source>
        <dbReference type="ARBA" id="ARBA00022737"/>
    </source>
</evidence>
<dbReference type="SUPFAM" id="SSF48403">
    <property type="entry name" value="Ankyrin repeat"/>
    <property type="match status" value="1"/>
</dbReference>
<feature type="repeat" description="ANK" evidence="3">
    <location>
        <begin position="147"/>
        <end position="179"/>
    </location>
</feature>
<protein>
    <recommendedName>
        <fullName evidence="4">PRANC domain-containing protein</fullName>
    </recommendedName>
</protein>
<dbReference type="GO" id="GO:0005634">
    <property type="term" value="C:nucleus"/>
    <property type="evidence" value="ECO:0007669"/>
    <property type="project" value="TreeGrafter"/>
</dbReference>
<dbReference type="PROSITE" id="PS50297">
    <property type="entry name" value="ANK_REP_REGION"/>
    <property type="match status" value="5"/>
</dbReference>
<dbReference type="GO" id="GO:0005737">
    <property type="term" value="C:cytoplasm"/>
    <property type="evidence" value="ECO:0007669"/>
    <property type="project" value="TreeGrafter"/>
</dbReference>
<dbReference type="EMBL" id="GEBQ01030161">
    <property type="protein sequence ID" value="JAT09816.1"/>
    <property type="molecule type" value="Transcribed_RNA"/>
</dbReference>
<dbReference type="InterPro" id="IPR050745">
    <property type="entry name" value="Multifunctional_regulatory"/>
</dbReference>
<feature type="repeat" description="ANK" evidence="3">
    <location>
        <begin position="212"/>
        <end position="244"/>
    </location>
</feature>
<evidence type="ECO:0000256" key="2">
    <source>
        <dbReference type="ARBA" id="ARBA00023043"/>
    </source>
</evidence>
<dbReference type="PANTHER" id="PTHR24189">
    <property type="entry name" value="MYOTROPHIN"/>
    <property type="match status" value="1"/>
</dbReference>
<feature type="repeat" description="ANK" evidence="3">
    <location>
        <begin position="245"/>
        <end position="277"/>
    </location>
</feature>